<feature type="domain" description="HTH cro/C1-type" evidence="2">
    <location>
        <begin position="82"/>
        <end position="122"/>
    </location>
</feature>
<dbReference type="RefSeq" id="WP_185058565.1">
    <property type="nucleotide sequence ID" value="NZ_BAABJP010000001.1"/>
</dbReference>
<name>A0ABP9PG69_9PSEU</name>
<protein>
    <recommendedName>
        <fullName evidence="2">HTH cro/C1-type domain-containing protein</fullName>
    </recommendedName>
</protein>
<evidence type="ECO:0000259" key="2">
    <source>
        <dbReference type="PROSITE" id="PS50943"/>
    </source>
</evidence>
<comment type="caution">
    <text evidence="3">The sequence shown here is derived from an EMBL/GenBank/DDBJ whole genome shotgun (WGS) entry which is preliminary data.</text>
</comment>
<organism evidence="3 4">
    <name type="scientific">Pseudonocardia eucalypti</name>
    <dbReference type="NCBI Taxonomy" id="648755"/>
    <lineage>
        <taxon>Bacteria</taxon>
        <taxon>Bacillati</taxon>
        <taxon>Actinomycetota</taxon>
        <taxon>Actinomycetes</taxon>
        <taxon>Pseudonocardiales</taxon>
        <taxon>Pseudonocardiaceae</taxon>
        <taxon>Pseudonocardia</taxon>
    </lineage>
</organism>
<sequence>MSQIDASSNRVDGSANQAHAGANPADGSLNPARGGAGLPESEPRTARHPVPEEPDLRPPRLGLGVDRVAPDRVRFAAVPELLLYLCDHLRLDQAELAERCRVRPEQLSRWLTGAREPRLASLRAALEPLGWRPVLGLTPTGEAINAAFDRPRILADLIGDRLIDLLVTAAIAADDGVDVVVGGEVAAVLQGVPLRTRHLVLHLRGEHLPRLRGLGRRRHQWVRPAVADRPALLRCGGDFALLCTGPVRPATRLLRPAEVEFQGLALPVVDLAALLADDRGEPAGLGPGARAAAGRFGRHEGAD</sequence>
<feature type="compositionally biased region" description="Basic and acidic residues" evidence="1">
    <location>
        <begin position="41"/>
        <end position="58"/>
    </location>
</feature>
<proteinExistence type="predicted"/>
<feature type="compositionally biased region" description="Low complexity" evidence="1">
    <location>
        <begin position="284"/>
        <end position="295"/>
    </location>
</feature>
<evidence type="ECO:0000256" key="1">
    <source>
        <dbReference type="SAM" id="MobiDB-lite"/>
    </source>
</evidence>
<evidence type="ECO:0000313" key="4">
    <source>
        <dbReference type="Proteomes" id="UP001428817"/>
    </source>
</evidence>
<dbReference type="SUPFAM" id="SSF47413">
    <property type="entry name" value="lambda repressor-like DNA-binding domains"/>
    <property type="match status" value="1"/>
</dbReference>
<accession>A0ABP9PG69</accession>
<gene>
    <name evidence="3" type="ORF">GCM10023321_02840</name>
</gene>
<dbReference type="InterPro" id="IPR001387">
    <property type="entry name" value="Cro/C1-type_HTH"/>
</dbReference>
<evidence type="ECO:0000313" key="3">
    <source>
        <dbReference type="EMBL" id="GAA5145247.1"/>
    </source>
</evidence>
<dbReference type="EMBL" id="BAABJP010000001">
    <property type="protein sequence ID" value="GAA5145247.1"/>
    <property type="molecule type" value="Genomic_DNA"/>
</dbReference>
<dbReference type="InterPro" id="IPR010982">
    <property type="entry name" value="Lambda_DNA-bd_dom_sf"/>
</dbReference>
<dbReference type="Pfam" id="PF01381">
    <property type="entry name" value="HTH_3"/>
    <property type="match status" value="1"/>
</dbReference>
<feature type="region of interest" description="Disordered" evidence="1">
    <location>
        <begin position="1"/>
        <end position="63"/>
    </location>
</feature>
<feature type="compositionally biased region" description="Polar residues" evidence="1">
    <location>
        <begin position="1"/>
        <end position="17"/>
    </location>
</feature>
<dbReference type="Gene3D" id="1.10.260.40">
    <property type="entry name" value="lambda repressor-like DNA-binding domains"/>
    <property type="match status" value="1"/>
</dbReference>
<feature type="region of interest" description="Disordered" evidence="1">
    <location>
        <begin position="284"/>
        <end position="303"/>
    </location>
</feature>
<dbReference type="Proteomes" id="UP001428817">
    <property type="component" value="Unassembled WGS sequence"/>
</dbReference>
<keyword evidence="4" id="KW-1185">Reference proteome</keyword>
<reference evidence="4" key="1">
    <citation type="journal article" date="2019" name="Int. J. Syst. Evol. Microbiol.">
        <title>The Global Catalogue of Microorganisms (GCM) 10K type strain sequencing project: providing services to taxonomists for standard genome sequencing and annotation.</title>
        <authorList>
            <consortium name="The Broad Institute Genomics Platform"/>
            <consortium name="The Broad Institute Genome Sequencing Center for Infectious Disease"/>
            <person name="Wu L."/>
            <person name="Ma J."/>
        </authorList>
    </citation>
    <scope>NUCLEOTIDE SEQUENCE [LARGE SCALE GENOMIC DNA]</scope>
    <source>
        <strain evidence="4">JCM 18303</strain>
    </source>
</reference>
<dbReference type="CDD" id="cd00093">
    <property type="entry name" value="HTH_XRE"/>
    <property type="match status" value="1"/>
</dbReference>
<dbReference type="PROSITE" id="PS50943">
    <property type="entry name" value="HTH_CROC1"/>
    <property type="match status" value="1"/>
</dbReference>